<sequence>MDHRNQYRYTSVGERFKSEWRIYLVAIVFVIIADLIGQKRFPVGPGMLILFPIFYALIMGVVMGPHAVKFFKEKEVKAASGLVLVAIGPFIAKLGISAGGNIMKVISAGPALFLQELGNLGTIFIALPIAILLGLKRESIGACHSINRETSLALVNDVYGPDSAETRGSLSIYVVGGMVGTIYFGFMATMCAATGLWHPFALAMASGVGAGIMMASASASLAAIYPELADQIMAFAGTSETLSGIDGIYIGLFLALPITNWLYNKLEPTLGKFALGRSKSTDTHNQIPAEEAVK</sequence>
<dbReference type="RefSeq" id="WP_092591214.1">
    <property type="nucleotide sequence ID" value="NZ_FMWL01000010.1"/>
</dbReference>
<proteinExistence type="predicted"/>
<accession>A0A1G5S3C6</accession>
<feature type="transmembrane region" description="Helical" evidence="1">
    <location>
        <begin position="200"/>
        <end position="225"/>
    </location>
</feature>
<keyword evidence="1" id="KW-0812">Transmembrane</keyword>
<name>A0A1G5S3C6_9FIRM</name>
<feature type="transmembrane region" description="Helical" evidence="1">
    <location>
        <begin position="48"/>
        <end position="66"/>
    </location>
</feature>
<keyword evidence="3" id="KW-1185">Reference proteome</keyword>
<feature type="transmembrane region" description="Helical" evidence="1">
    <location>
        <begin position="170"/>
        <end position="193"/>
    </location>
</feature>
<organism evidence="2 3">
    <name type="scientific">Acidaminobacter hydrogenoformans DSM 2784</name>
    <dbReference type="NCBI Taxonomy" id="1120920"/>
    <lineage>
        <taxon>Bacteria</taxon>
        <taxon>Bacillati</taxon>
        <taxon>Bacillota</taxon>
        <taxon>Clostridia</taxon>
        <taxon>Peptostreptococcales</taxon>
        <taxon>Acidaminobacteraceae</taxon>
        <taxon>Acidaminobacter</taxon>
    </lineage>
</organism>
<dbReference type="STRING" id="1120920.SAMN03080599_02081"/>
<keyword evidence="1" id="KW-0472">Membrane</keyword>
<dbReference type="OrthoDB" id="5451070at2"/>
<feature type="transmembrane region" description="Helical" evidence="1">
    <location>
        <begin position="78"/>
        <end position="96"/>
    </location>
</feature>
<dbReference type="EMBL" id="FMWL01000010">
    <property type="protein sequence ID" value="SCZ80059.1"/>
    <property type="molecule type" value="Genomic_DNA"/>
</dbReference>
<feature type="transmembrane region" description="Helical" evidence="1">
    <location>
        <begin position="117"/>
        <end position="135"/>
    </location>
</feature>
<dbReference type="Proteomes" id="UP000199208">
    <property type="component" value="Unassembled WGS sequence"/>
</dbReference>
<evidence type="ECO:0000256" key="1">
    <source>
        <dbReference type="SAM" id="Phobius"/>
    </source>
</evidence>
<dbReference type="AlphaFoldDB" id="A0A1G5S3C6"/>
<keyword evidence="1" id="KW-1133">Transmembrane helix</keyword>
<evidence type="ECO:0000313" key="2">
    <source>
        <dbReference type="EMBL" id="SCZ80059.1"/>
    </source>
</evidence>
<dbReference type="InterPro" id="IPR021450">
    <property type="entry name" value="DUF3100"/>
</dbReference>
<gene>
    <name evidence="2" type="ORF">SAMN03080599_02081</name>
</gene>
<reference evidence="2 3" key="1">
    <citation type="submission" date="2016-10" db="EMBL/GenBank/DDBJ databases">
        <authorList>
            <person name="de Groot N.N."/>
        </authorList>
    </citation>
    <scope>NUCLEOTIDE SEQUENCE [LARGE SCALE GENOMIC DNA]</scope>
    <source>
        <strain evidence="2 3">DSM 2784</strain>
    </source>
</reference>
<feature type="transmembrane region" description="Helical" evidence="1">
    <location>
        <begin position="20"/>
        <end position="36"/>
    </location>
</feature>
<evidence type="ECO:0008006" key="4">
    <source>
        <dbReference type="Google" id="ProtNLM"/>
    </source>
</evidence>
<protein>
    <recommendedName>
        <fullName evidence="4">DUF3100 domain-containing protein</fullName>
    </recommendedName>
</protein>
<dbReference type="Pfam" id="PF11299">
    <property type="entry name" value="DUF3100"/>
    <property type="match status" value="1"/>
</dbReference>
<evidence type="ECO:0000313" key="3">
    <source>
        <dbReference type="Proteomes" id="UP000199208"/>
    </source>
</evidence>
<feature type="transmembrane region" description="Helical" evidence="1">
    <location>
        <begin position="245"/>
        <end position="263"/>
    </location>
</feature>